<evidence type="ECO:0000313" key="5">
    <source>
        <dbReference type="RefSeq" id="XP_034059346.1"/>
    </source>
</evidence>
<dbReference type="InterPro" id="IPR018378">
    <property type="entry name" value="C-type_lectin_CS"/>
</dbReference>
<dbReference type="PROSITE" id="PS50041">
    <property type="entry name" value="C_TYPE_LECTIN_2"/>
    <property type="match status" value="1"/>
</dbReference>
<dbReference type="FunCoup" id="A0A6P8T6S0">
    <property type="interactions" value="158"/>
</dbReference>
<dbReference type="SUPFAM" id="SSF56436">
    <property type="entry name" value="C-type lectin-like"/>
    <property type="match status" value="1"/>
</dbReference>
<evidence type="ECO:0000256" key="1">
    <source>
        <dbReference type="ARBA" id="ARBA00022734"/>
    </source>
</evidence>
<evidence type="ECO:0000259" key="3">
    <source>
        <dbReference type="PROSITE" id="PS50041"/>
    </source>
</evidence>
<gene>
    <name evidence="5" type="primary">LOC117537981</name>
</gene>
<dbReference type="PROSITE" id="PS00615">
    <property type="entry name" value="C_TYPE_LECTIN_1"/>
    <property type="match status" value="1"/>
</dbReference>
<proteinExistence type="predicted"/>
<dbReference type="GeneID" id="117537981"/>
<dbReference type="PANTHER" id="PTHR22803">
    <property type="entry name" value="MANNOSE, PHOSPHOLIPASE, LECTIN RECEPTOR RELATED"/>
    <property type="match status" value="1"/>
</dbReference>
<dbReference type="CDD" id="cd03590">
    <property type="entry name" value="CLECT_DC-SIGN_like"/>
    <property type="match status" value="1"/>
</dbReference>
<dbReference type="AlphaFoldDB" id="A0A6P8T6S0"/>
<dbReference type="InParanoid" id="A0A6P8T6S0"/>
<name>A0A6P8T6S0_GYMAC</name>
<keyword evidence="4" id="KW-1185">Reference proteome</keyword>
<dbReference type="InterPro" id="IPR033989">
    <property type="entry name" value="CD209-like_CTLD"/>
</dbReference>
<dbReference type="InterPro" id="IPR016186">
    <property type="entry name" value="C-type_lectin-like/link_sf"/>
</dbReference>
<dbReference type="InterPro" id="IPR016187">
    <property type="entry name" value="CTDL_fold"/>
</dbReference>
<evidence type="ECO:0000256" key="2">
    <source>
        <dbReference type="ARBA" id="ARBA00023157"/>
    </source>
</evidence>
<keyword evidence="1" id="KW-0430">Lectin</keyword>
<dbReference type="RefSeq" id="XP_034059346.1">
    <property type="nucleotide sequence ID" value="XM_034203455.1"/>
</dbReference>
<accession>A0A6P8T6S0</accession>
<dbReference type="GO" id="GO:0030246">
    <property type="term" value="F:carbohydrate binding"/>
    <property type="evidence" value="ECO:0007669"/>
    <property type="project" value="UniProtKB-KW"/>
</dbReference>
<evidence type="ECO:0000313" key="4">
    <source>
        <dbReference type="Proteomes" id="UP000515161"/>
    </source>
</evidence>
<dbReference type="Proteomes" id="UP000515161">
    <property type="component" value="Unplaced"/>
</dbReference>
<dbReference type="SMART" id="SM00034">
    <property type="entry name" value="CLECT"/>
    <property type="match status" value="1"/>
</dbReference>
<organism evidence="4 5">
    <name type="scientific">Gymnodraco acuticeps</name>
    <name type="common">Antarctic dragonfish</name>
    <dbReference type="NCBI Taxonomy" id="8218"/>
    <lineage>
        <taxon>Eukaryota</taxon>
        <taxon>Metazoa</taxon>
        <taxon>Chordata</taxon>
        <taxon>Craniata</taxon>
        <taxon>Vertebrata</taxon>
        <taxon>Euteleostomi</taxon>
        <taxon>Actinopterygii</taxon>
        <taxon>Neopterygii</taxon>
        <taxon>Teleostei</taxon>
        <taxon>Neoteleostei</taxon>
        <taxon>Acanthomorphata</taxon>
        <taxon>Eupercaria</taxon>
        <taxon>Perciformes</taxon>
        <taxon>Notothenioidei</taxon>
        <taxon>Bathydraconidae</taxon>
        <taxon>Gymnodraco</taxon>
    </lineage>
</organism>
<dbReference type="KEGG" id="gacu:117537981"/>
<dbReference type="InterPro" id="IPR001304">
    <property type="entry name" value="C-type_lectin-like"/>
</dbReference>
<dbReference type="OrthoDB" id="6337382at2759"/>
<dbReference type="Gene3D" id="3.10.100.10">
    <property type="entry name" value="Mannose-Binding Protein A, subunit A"/>
    <property type="match status" value="1"/>
</dbReference>
<dbReference type="Pfam" id="PF00059">
    <property type="entry name" value="Lectin_C"/>
    <property type="match status" value="1"/>
</dbReference>
<reference evidence="5" key="1">
    <citation type="submission" date="2025-08" db="UniProtKB">
        <authorList>
            <consortium name="RefSeq"/>
        </authorList>
    </citation>
    <scope>IDENTIFICATION</scope>
</reference>
<sequence>MARFIHREESEITMDYVNLPEPTAGSNALESGSGEDAGLTHEVSGRTLRLVAMSFGLLCILQVALNISLHFTLYSKTSDIDVSCTNLTYETEKLKKELINFDHFFQQGWVYIRPSFYYISSVRKTWLESRADCLQRGADLMIINSKAEQDFITKFNRLTWIGLTDVKTEDTWKWVDGTPLHKSYWGPGEPNSFEGNVEDCVEIRFFDLENSWNDIQCGDQNFWICEKMLAI</sequence>
<keyword evidence="2" id="KW-1015">Disulfide bond</keyword>
<dbReference type="InterPro" id="IPR050111">
    <property type="entry name" value="C-type_lectin/snaclec_domain"/>
</dbReference>
<feature type="domain" description="C-type lectin" evidence="3">
    <location>
        <begin position="112"/>
        <end position="226"/>
    </location>
</feature>
<protein>
    <submittedName>
        <fullName evidence="5">CD209 antigen-like protein E</fullName>
    </submittedName>
</protein>